<dbReference type="InterPro" id="IPR002397">
    <property type="entry name" value="Cyt_P450_B"/>
</dbReference>
<sequence>MTNATGPARPDIAHPATFAAGVPHAEFARRRREEPVGWVEEPPLWRRAAGGRTAQRGTGYWAVTAHEDVLEVSRRPEVFSSAAKGAFLVDPRTDADLRQARELLVNMDAPQHLRIRRLVTSVFTPRAVRSLAESVAAHAAALAERAVRAPRFEVVADLASELPLLVLADLLGVDRRDRHLLYRWSNHLVGFDDPEYGGGDVEVYRATFGEAFAYALRLAARRRDDPAGDLVSLLANAEVDGRRLTDREFCNFWLLLVVAGNETTRHLISGALQALHDHPAERERLVSGAVPMASAVEELIRWVTPIMQFRRTAVRDTTLGGRPIRAGDKVVMYYASANRDPAVFDAPDALDLARDPNPHLAFGTGPHFCLGAHLARLELTALLTALGPNLARFEPLGPAVRLESNFVNGVKSMPARFAPPS</sequence>
<evidence type="ECO:0000313" key="3">
    <source>
        <dbReference type="EMBL" id="MFD0900331.1"/>
    </source>
</evidence>
<dbReference type="InterPro" id="IPR036396">
    <property type="entry name" value="Cyt_P450_sf"/>
</dbReference>
<protein>
    <submittedName>
        <fullName evidence="3">Cytochrome P450</fullName>
    </submittedName>
</protein>
<evidence type="ECO:0000256" key="2">
    <source>
        <dbReference type="RuleBase" id="RU000461"/>
    </source>
</evidence>
<keyword evidence="2" id="KW-0408">Iron</keyword>
<proteinExistence type="inferred from homology"/>
<dbReference type="Proteomes" id="UP001596972">
    <property type="component" value="Unassembled WGS sequence"/>
</dbReference>
<gene>
    <name evidence="3" type="ORF">ACFQ11_08005</name>
</gene>
<name>A0ABW3EMW2_9ACTN</name>
<dbReference type="InterPro" id="IPR001128">
    <property type="entry name" value="Cyt_P450"/>
</dbReference>
<dbReference type="InterPro" id="IPR017972">
    <property type="entry name" value="Cyt_P450_CS"/>
</dbReference>
<keyword evidence="4" id="KW-1185">Reference proteome</keyword>
<reference evidence="4" key="1">
    <citation type="journal article" date="2019" name="Int. J. Syst. Evol. Microbiol.">
        <title>The Global Catalogue of Microorganisms (GCM) 10K type strain sequencing project: providing services to taxonomists for standard genome sequencing and annotation.</title>
        <authorList>
            <consortium name="The Broad Institute Genomics Platform"/>
            <consortium name="The Broad Institute Genome Sequencing Center for Infectious Disease"/>
            <person name="Wu L."/>
            <person name="Ma J."/>
        </authorList>
    </citation>
    <scope>NUCLEOTIDE SEQUENCE [LARGE SCALE GENOMIC DNA]</scope>
    <source>
        <strain evidence="4">JCM 31202</strain>
    </source>
</reference>
<dbReference type="RefSeq" id="WP_378297302.1">
    <property type="nucleotide sequence ID" value="NZ_JBHTJA010000010.1"/>
</dbReference>
<evidence type="ECO:0000313" key="4">
    <source>
        <dbReference type="Proteomes" id="UP001596972"/>
    </source>
</evidence>
<dbReference type="PRINTS" id="PR00359">
    <property type="entry name" value="BP450"/>
</dbReference>
<dbReference type="PROSITE" id="PS00086">
    <property type="entry name" value="CYTOCHROME_P450"/>
    <property type="match status" value="1"/>
</dbReference>
<dbReference type="PANTHER" id="PTHR46696">
    <property type="entry name" value="P450, PUTATIVE (EUROFUNG)-RELATED"/>
    <property type="match status" value="1"/>
</dbReference>
<keyword evidence="2" id="KW-0479">Metal-binding</keyword>
<keyword evidence="2" id="KW-0503">Monooxygenase</keyword>
<keyword evidence="2" id="KW-0560">Oxidoreductase</keyword>
<dbReference type="SUPFAM" id="SSF48264">
    <property type="entry name" value="Cytochrome P450"/>
    <property type="match status" value="1"/>
</dbReference>
<dbReference type="CDD" id="cd11033">
    <property type="entry name" value="CYP142-like"/>
    <property type="match status" value="1"/>
</dbReference>
<dbReference type="EMBL" id="JBHTJA010000010">
    <property type="protein sequence ID" value="MFD0900331.1"/>
    <property type="molecule type" value="Genomic_DNA"/>
</dbReference>
<dbReference type="Pfam" id="PF00067">
    <property type="entry name" value="p450"/>
    <property type="match status" value="1"/>
</dbReference>
<keyword evidence="2" id="KW-0349">Heme</keyword>
<dbReference type="Gene3D" id="1.10.630.10">
    <property type="entry name" value="Cytochrome P450"/>
    <property type="match status" value="1"/>
</dbReference>
<evidence type="ECO:0000256" key="1">
    <source>
        <dbReference type="ARBA" id="ARBA00010617"/>
    </source>
</evidence>
<comment type="similarity">
    <text evidence="1 2">Belongs to the cytochrome P450 family.</text>
</comment>
<organism evidence="3 4">
    <name type="scientific">Actinomadura sediminis</name>
    <dbReference type="NCBI Taxonomy" id="1038904"/>
    <lineage>
        <taxon>Bacteria</taxon>
        <taxon>Bacillati</taxon>
        <taxon>Actinomycetota</taxon>
        <taxon>Actinomycetes</taxon>
        <taxon>Streptosporangiales</taxon>
        <taxon>Thermomonosporaceae</taxon>
        <taxon>Actinomadura</taxon>
    </lineage>
</organism>
<comment type="caution">
    <text evidence="3">The sequence shown here is derived from an EMBL/GenBank/DDBJ whole genome shotgun (WGS) entry which is preliminary data.</text>
</comment>
<dbReference type="PANTHER" id="PTHR46696:SF4">
    <property type="entry name" value="BIOTIN BIOSYNTHESIS CYTOCHROME P450"/>
    <property type="match status" value="1"/>
</dbReference>
<accession>A0ABW3EMW2</accession>